<dbReference type="EMBL" id="GGEC01054165">
    <property type="protein sequence ID" value="MBX34649.1"/>
    <property type="molecule type" value="Transcribed_RNA"/>
</dbReference>
<dbReference type="AlphaFoldDB" id="A0A2P2MWP2"/>
<name>A0A2P2MWP2_RHIMU</name>
<reference evidence="1" key="1">
    <citation type="submission" date="2018-02" db="EMBL/GenBank/DDBJ databases">
        <title>Rhizophora mucronata_Transcriptome.</title>
        <authorList>
            <person name="Meera S.P."/>
            <person name="Sreeshan A."/>
            <person name="Augustine A."/>
        </authorList>
    </citation>
    <scope>NUCLEOTIDE SEQUENCE</scope>
    <source>
        <tissue evidence="1">Leaf</tissue>
    </source>
</reference>
<protein>
    <submittedName>
        <fullName evidence="1">Uncharacterized protein</fullName>
    </submittedName>
</protein>
<organism evidence="1">
    <name type="scientific">Rhizophora mucronata</name>
    <name type="common">Asiatic mangrove</name>
    <dbReference type="NCBI Taxonomy" id="61149"/>
    <lineage>
        <taxon>Eukaryota</taxon>
        <taxon>Viridiplantae</taxon>
        <taxon>Streptophyta</taxon>
        <taxon>Embryophyta</taxon>
        <taxon>Tracheophyta</taxon>
        <taxon>Spermatophyta</taxon>
        <taxon>Magnoliopsida</taxon>
        <taxon>eudicotyledons</taxon>
        <taxon>Gunneridae</taxon>
        <taxon>Pentapetalae</taxon>
        <taxon>rosids</taxon>
        <taxon>fabids</taxon>
        <taxon>Malpighiales</taxon>
        <taxon>Rhizophoraceae</taxon>
        <taxon>Rhizophora</taxon>
    </lineage>
</organism>
<sequence>MLYLHVNTSSITQKQQLSVAFN</sequence>
<accession>A0A2P2MWP2</accession>
<proteinExistence type="predicted"/>
<evidence type="ECO:0000313" key="1">
    <source>
        <dbReference type="EMBL" id="MBX34649.1"/>
    </source>
</evidence>